<dbReference type="STRING" id="266779.Meso_0016"/>
<dbReference type="Gene3D" id="1.10.3680.10">
    <property type="entry name" value="TerB-like"/>
    <property type="match status" value="1"/>
</dbReference>
<dbReference type="InterPro" id="IPR029024">
    <property type="entry name" value="TerB-like"/>
</dbReference>
<dbReference type="eggNOG" id="COG3793">
    <property type="taxonomic scope" value="Bacteria"/>
</dbReference>
<feature type="domain" description="Co-chaperone DjlA N-terminal" evidence="1">
    <location>
        <begin position="9"/>
        <end position="120"/>
    </location>
</feature>
<name>Q11MF4_CHESB</name>
<dbReference type="CDD" id="cd07176">
    <property type="entry name" value="terB"/>
    <property type="match status" value="1"/>
</dbReference>
<dbReference type="Pfam" id="PF05099">
    <property type="entry name" value="TerB"/>
    <property type="match status" value="1"/>
</dbReference>
<dbReference type="HOGENOM" id="CLU_123752_0_0_5"/>
<gene>
    <name evidence="2" type="ordered locus">Meso_0016</name>
</gene>
<sequence>MNEKPSPQEALVYLMVIVSAADRDMTDAELGSIGRLVRTVPVFDGFDQESIIRTAQECQKLLQQEDGPERVLDLVRDTVPAILYDTAYALAVDVVAADLYVEPEEMRMLQIVRRRLKLEPLVAAAIERAARARHRTMEAALRVDQ</sequence>
<evidence type="ECO:0000259" key="1">
    <source>
        <dbReference type="Pfam" id="PF05099"/>
    </source>
</evidence>
<dbReference type="KEGG" id="mes:Meso_0016"/>
<accession>Q11MF4</accession>
<evidence type="ECO:0000313" key="2">
    <source>
        <dbReference type="EMBL" id="ABG61421.1"/>
    </source>
</evidence>
<dbReference type="SUPFAM" id="SSF158682">
    <property type="entry name" value="TerB-like"/>
    <property type="match status" value="1"/>
</dbReference>
<dbReference type="AlphaFoldDB" id="Q11MF4"/>
<protein>
    <recommendedName>
        <fullName evidence="1">Co-chaperone DjlA N-terminal domain-containing protein</fullName>
    </recommendedName>
</protein>
<proteinExistence type="predicted"/>
<dbReference type="EMBL" id="CP000390">
    <property type="protein sequence ID" value="ABG61421.1"/>
    <property type="molecule type" value="Genomic_DNA"/>
</dbReference>
<reference evidence="2" key="1">
    <citation type="submission" date="2006-06" db="EMBL/GenBank/DDBJ databases">
        <title>Complete sequence of chromosome of Chelativorans sp. BNC1.</title>
        <authorList>
            <consortium name="US DOE Joint Genome Institute"/>
            <person name="Copeland A."/>
            <person name="Lucas S."/>
            <person name="Lapidus A."/>
            <person name="Barry K."/>
            <person name="Detter J.C."/>
            <person name="Glavina del Rio T."/>
            <person name="Hammon N."/>
            <person name="Israni S."/>
            <person name="Dalin E."/>
            <person name="Tice H."/>
            <person name="Pitluck S."/>
            <person name="Chertkov O."/>
            <person name="Brettin T."/>
            <person name="Bruce D."/>
            <person name="Han C."/>
            <person name="Tapia R."/>
            <person name="Gilna P."/>
            <person name="Schmutz J."/>
            <person name="Larimer F."/>
            <person name="Land M."/>
            <person name="Hauser L."/>
            <person name="Kyrpides N."/>
            <person name="Mikhailova N."/>
            <person name="Richardson P."/>
        </authorList>
    </citation>
    <scope>NUCLEOTIDE SEQUENCE</scope>
    <source>
        <strain evidence="2">BNC1</strain>
    </source>
</reference>
<organism evidence="2">
    <name type="scientific">Chelativorans sp. (strain BNC1)</name>
    <dbReference type="NCBI Taxonomy" id="266779"/>
    <lineage>
        <taxon>Bacteria</taxon>
        <taxon>Pseudomonadati</taxon>
        <taxon>Pseudomonadota</taxon>
        <taxon>Alphaproteobacteria</taxon>
        <taxon>Hyphomicrobiales</taxon>
        <taxon>Phyllobacteriaceae</taxon>
        <taxon>Chelativorans</taxon>
    </lineage>
</organism>
<dbReference type="InterPro" id="IPR007791">
    <property type="entry name" value="DjlA_N"/>
</dbReference>
<dbReference type="OrthoDB" id="8448017at2"/>